<evidence type="ECO:0000313" key="3">
    <source>
        <dbReference type="Proteomes" id="UP001190700"/>
    </source>
</evidence>
<dbReference type="PROSITE" id="PS51645">
    <property type="entry name" value="PHR_CRY_ALPHA_BETA"/>
    <property type="match status" value="1"/>
</dbReference>
<reference evidence="2 3" key="1">
    <citation type="journal article" date="2015" name="Genome Biol. Evol.">
        <title>Comparative Genomics of a Bacterivorous Green Alga Reveals Evolutionary Causalities and Consequences of Phago-Mixotrophic Mode of Nutrition.</title>
        <authorList>
            <person name="Burns J.A."/>
            <person name="Paasch A."/>
            <person name="Narechania A."/>
            <person name="Kim E."/>
        </authorList>
    </citation>
    <scope>NUCLEOTIDE SEQUENCE [LARGE SCALE GENOMIC DNA]</scope>
    <source>
        <strain evidence="2 3">PLY_AMNH</strain>
    </source>
</reference>
<sequence length="420" mass="46511">MLWFKHDLRVHDLPGLDLAKDLANGDDDNIVPVYIFDPALAARSSPSMMRFTLESVAALRESLRELGSDLVVRTGTPSDVLPELAQSLECSVVVAEQELQSAWRSTATDTSAALQQVGIEVKEWSIELRPWEDTPPQCIQPLLDPNAVTLRGVKEFRAPPKPEFDYTSKLGQFVYMGEAHPAECPQPLTPPAALPELGGGVEVGSLPTDQEVMEVPGQADKLERVSKSDEQARLERQLDLAEEAAVASRSVRNLQVQVAANNELARWRKIVEDGDTTALPPPYRVPGGEKAVRDAYMAFLQFHMPQPPPEYRLLNDRIREVSNGREGTVGTAFDTLFEAAMLTGCISWRSVLAEAIAFESDPAMAKHGVWYYDGPINTKTGYRMYRVFGFPTVMAVVGAAERYDFLNSRSRKKLDLPSNL</sequence>
<dbReference type="InterPro" id="IPR036155">
    <property type="entry name" value="Crypto/Photolyase_N_sf"/>
</dbReference>
<dbReference type="InterPro" id="IPR006050">
    <property type="entry name" value="DNA_photolyase_N"/>
</dbReference>
<dbReference type="Gene3D" id="3.40.50.620">
    <property type="entry name" value="HUPs"/>
    <property type="match status" value="1"/>
</dbReference>
<dbReference type="AlphaFoldDB" id="A0AAE0EZI1"/>
<dbReference type="PANTHER" id="PTHR47832">
    <property type="entry name" value="DNA PHOTOLYASE"/>
    <property type="match status" value="1"/>
</dbReference>
<dbReference type="PANTHER" id="PTHR47832:SF1">
    <property type="entry name" value="DNA PHOTOLYASE"/>
    <property type="match status" value="1"/>
</dbReference>
<proteinExistence type="predicted"/>
<gene>
    <name evidence="2" type="ORF">CYMTET_44503</name>
</gene>
<dbReference type="SUPFAM" id="SSF52425">
    <property type="entry name" value="Cryptochrome/photolyase, N-terminal domain"/>
    <property type="match status" value="1"/>
</dbReference>
<comment type="caution">
    <text evidence="2">The sequence shown here is derived from an EMBL/GenBank/DDBJ whole genome shotgun (WGS) entry which is preliminary data.</text>
</comment>
<feature type="domain" description="Photolyase/cryptochrome alpha/beta" evidence="1">
    <location>
        <begin position="1"/>
        <end position="129"/>
    </location>
</feature>
<evidence type="ECO:0000259" key="1">
    <source>
        <dbReference type="PROSITE" id="PS51645"/>
    </source>
</evidence>
<protein>
    <recommendedName>
        <fullName evidence="1">Photolyase/cryptochrome alpha/beta domain-containing protein</fullName>
    </recommendedName>
</protein>
<dbReference type="EMBL" id="LGRX02030237">
    <property type="protein sequence ID" value="KAK3245949.1"/>
    <property type="molecule type" value="Genomic_DNA"/>
</dbReference>
<dbReference type="Proteomes" id="UP001190700">
    <property type="component" value="Unassembled WGS sequence"/>
</dbReference>
<dbReference type="Pfam" id="PF00875">
    <property type="entry name" value="DNA_photolyase"/>
    <property type="match status" value="1"/>
</dbReference>
<keyword evidence="3" id="KW-1185">Reference proteome</keyword>
<accession>A0AAE0EZI1</accession>
<organism evidence="2 3">
    <name type="scientific">Cymbomonas tetramitiformis</name>
    <dbReference type="NCBI Taxonomy" id="36881"/>
    <lineage>
        <taxon>Eukaryota</taxon>
        <taxon>Viridiplantae</taxon>
        <taxon>Chlorophyta</taxon>
        <taxon>Pyramimonadophyceae</taxon>
        <taxon>Pyramimonadales</taxon>
        <taxon>Pyramimonadaceae</taxon>
        <taxon>Cymbomonas</taxon>
    </lineage>
</organism>
<name>A0AAE0EZI1_9CHLO</name>
<dbReference type="InterPro" id="IPR014729">
    <property type="entry name" value="Rossmann-like_a/b/a_fold"/>
</dbReference>
<evidence type="ECO:0000313" key="2">
    <source>
        <dbReference type="EMBL" id="KAK3245949.1"/>
    </source>
</evidence>